<evidence type="ECO:0000256" key="8">
    <source>
        <dbReference type="ARBA" id="ARBA00023034"/>
    </source>
</evidence>
<keyword evidence="4" id="KW-0808">Transferase</keyword>
<evidence type="ECO:0000256" key="7">
    <source>
        <dbReference type="ARBA" id="ARBA00022989"/>
    </source>
</evidence>
<reference evidence="10" key="1">
    <citation type="submission" date="2015-12" db="EMBL/GenBank/DDBJ databases">
        <title>De novo transcriptome assembly of four potential Pierce s Disease insect vectors from Arizona vineyards.</title>
        <authorList>
            <person name="Tassone E.E."/>
        </authorList>
    </citation>
    <scope>NUCLEOTIDE SEQUENCE</scope>
</reference>
<evidence type="ECO:0000256" key="2">
    <source>
        <dbReference type="ARBA" id="ARBA00008661"/>
    </source>
</evidence>
<protein>
    <submittedName>
        <fullName evidence="10">Uncharacterized protein</fullName>
    </submittedName>
</protein>
<sequence length="99" mass="11430">VYPTFPSGSGYVLSKFIVTSVYKKMENLKIYQGEDVSIGIWLQNMKLVEHKGIQCNWVCDERCDKKACNVGQLNVDEIHLLMKHYNLNSHNLEVCPINR</sequence>
<evidence type="ECO:0000256" key="6">
    <source>
        <dbReference type="ARBA" id="ARBA00022968"/>
    </source>
</evidence>
<gene>
    <name evidence="10" type="ORF">g.5488</name>
</gene>
<feature type="non-terminal residue" evidence="10">
    <location>
        <position position="1"/>
    </location>
</feature>
<proteinExistence type="inferred from homology"/>
<dbReference type="EMBL" id="GEDC01031252">
    <property type="protein sequence ID" value="JAS06046.1"/>
    <property type="molecule type" value="Transcribed_RNA"/>
</dbReference>
<keyword evidence="9" id="KW-0472">Membrane</keyword>
<organism evidence="10">
    <name type="scientific">Clastoptera arizonana</name>
    <name type="common">Arizona spittle bug</name>
    <dbReference type="NCBI Taxonomy" id="38151"/>
    <lineage>
        <taxon>Eukaryota</taxon>
        <taxon>Metazoa</taxon>
        <taxon>Ecdysozoa</taxon>
        <taxon>Arthropoda</taxon>
        <taxon>Hexapoda</taxon>
        <taxon>Insecta</taxon>
        <taxon>Pterygota</taxon>
        <taxon>Neoptera</taxon>
        <taxon>Paraneoptera</taxon>
        <taxon>Hemiptera</taxon>
        <taxon>Auchenorrhyncha</taxon>
        <taxon>Cercopoidea</taxon>
        <taxon>Clastopteridae</taxon>
        <taxon>Clastoptera</taxon>
    </lineage>
</organism>
<dbReference type="GO" id="GO:0016758">
    <property type="term" value="F:hexosyltransferase activity"/>
    <property type="evidence" value="ECO:0007669"/>
    <property type="project" value="InterPro"/>
</dbReference>
<keyword evidence="3" id="KW-0328">Glycosyltransferase</keyword>
<keyword evidence="7" id="KW-1133">Transmembrane helix</keyword>
<keyword evidence="8" id="KW-0333">Golgi apparatus</keyword>
<evidence type="ECO:0000256" key="5">
    <source>
        <dbReference type="ARBA" id="ARBA00022692"/>
    </source>
</evidence>
<dbReference type="Pfam" id="PF01762">
    <property type="entry name" value="Galactosyl_T"/>
    <property type="match status" value="1"/>
</dbReference>
<name>A0A1B6BXQ3_9HEMI</name>
<evidence type="ECO:0000256" key="3">
    <source>
        <dbReference type="ARBA" id="ARBA00022676"/>
    </source>
</evidence>
<evidence type="ECO:0000256" key="1">
    <source>
        <dbReference type="ARBA" id="ARBA00004323"/>
    </source>
</evidence>
<dbReference type="InterPro" id="IPR002659">
    <property type="entry name" value="Glyco_trans_31"/>
</dbReference>
<evidence type="ECO:0000256" key="4">
    <source>
        <dbReference type="ARBA" id="ARBA00022679"/>
    </source>
</evidence>
<dbReference type="AlphaFoldDB" id="A0A1B6BXQ3"/>
<dbReference type="GO" id="GO:0000139">
    <property type="term" value="C:Golgi membrane"/>
    <property type="evidence" value="ECO:0007669"/>
    <property type="project" value="UniProtKB-SubCell"/>
</dbReference>
<evidence type="ECO:0000256" key="9">
    <source>
        <dbReference type="ARBA" id="ARBA00023136"/>
    </source>
</evidence>
<keyword evidence="6" id="KW-0735">Signal-anchor</keyword>
<evidence type="ECO:0000313" key="10">
    <source>
        <dbReference type="EMBL" id="JAS06046.1"/>
    </source>
</evidence>
<accession>A0A1B6BXQ3</accession>
<comment type="subcellular location">
    <subcellularLocation>
        <location evidence="1">Golgi apparatus membrane</location>
        <topology evidence="1">Single-pass type II membrane protein</topology>
    </subcellularLocation>
</comment>
<keyword evidence="5" id="KW-0812">Transmembrane</keyword>
<comment type="similarity">
    <text evidence="2">Belongs to the glycosyltransferase 31 family.</text>
</comment>